<feature type="chain" id="PRO_5039699284" evidence="1">
    <location>
        <begin position="21"/>
        <end position="390"/>
    </location>
</feature>
<dbReference type="EMBL" id="JADILY010000044">
    <property type="protein sequence ID" value="MBO8481333.1"/>
    <property type="molecule type" value="Genomic_DNA"/>
</dbReference>
<reference evidence="3" key="2">
    <citation type="journal article" date="2021" name="PeerJ">
        <title>Extensive microbial diversity within the chicken gut microbiome revealed by metagenomics and culture.</title>
        <authorList>
            <person name="Gilroy R."/>
            <person name="Ravi A."/>
            <person name="Getino M."/>
            <person name="Pursley I."/>
            <person name="Horton D.L."/>
            <person name="Alikhan N.F."/>
            <person name="Baker D."/>
            <person name="Gharbi K."/>
            <person name="Hall N."/>
            <person name="Watson M."/>
            <person name="Adriaenssens E.M."/>
            <person name="Foster-Nyarko E."/>
            <person name="Jarju S."/>
            <person name="Secka A."/>
            <person name="Antonio M."/>
            <person name="Oren A."/>
            <person name="Chaudhuri R.R."/>
            <person name="La Ragione R."/>
            <person name="Hildebrand F."/>
            <person name="Pallen M.J."/>
        </authorList>
    </citation>
    <scope>NUCLEOTIDE SEQUENCE</scope>
    <source>
        <strain evidence="3">B3-2255</strain>
    </source>
</reference>
<dbReference type="SMART" id="SM00635">
    <property type="entry name" value="BID_2"/>
    <property type="match status" value="1"/>
</dbReference>
<accession>A0A9D9J195</accession>
<dbReference type="SUPFAM" id="SSF49373">
    <property type="entry name" value="Invasin/intimin cell-adhesion fragments"/>
    <property type="match status" value="1"/>
</dbReference>
<dbReference type="Gene3D" id="2.60.40.1080">
    <property type="match status" value="1"/>
</dbReference>
<gene>
    <name evidence="3" type="ORF">IAC87_02165</name>
</gene>
<organism evidence="3 4">
    <name type="scientific">Candidatus Merdivivens faecigallinarum</name>
    <dbReference type="NCBI Taxonomy" id="2840871"/>
    <lineage>
        <taxon>Bacteria</taxon>
        <taxon>Pseudomonadati</taxon>
        <taxon>Bacteroidota</taxon>
        <taxon>Bacteroidia</taxon>
        <taxon>Bacteroidales</taxon>
        <taxon>Muribaculaceae</taxon>
        <taxon>Muribaculaceae incertae sedis</taxon>
        <taxon>Candidatus Merdivivens</taxon>
    </lineage>
</organism>
<protein>
    <submittedName>
        <fullName evidence="3">Ig-like domain-containing protein</fullName>
    </submittedName>
</protein>
<name>A0A9D9J195_9BACT</name>
<dbReference type="InterPro" id="IPR008964">
    <property type="entry name" value="Invasin/intimin_cell_adhesion"/>
</dbReference>
<evidence type="ECO:0000313" key="4">
    <source>
        <dbReference type="Proteomes" id="UP000823772"/>
    </source>
</evidence>
<feature type="domain" description="BIG2" evidence="2">
    <location>
        <begin position="44"/>
        <end position="119"/>
    </location>
</feature>
<dbReference type="InterPro" id="IPR003343">
    <property type="entry name" value="Big_2"/>
</dbReference>
<dbReference type="Pfam" id="PF02368">
    <property type="entry name" value="Big_2"/>
    <property type="match status" value="1"/>
</dbReference>
<evidence type="ECO:0000259" key="2">
    <source>
        <dbReference type="SMART" id="SM00635"/>
    </source>
</evidence>
<dbReference type="AlphaFoldDB" id="A0A9D9J195"/>
<proteinExistence type="predicted"/>
<dbReference type="Proteomes" id="UP000823772">
    <property type="component" value="Unassembled WGS sequence"/>
</dbReference>
<keyword evidence="1" id="KW-0732">Signal</keyword>
<evidence type="ECO:0000313" key="3">
    <source>
        <dbReference type="EMBL" id="MBO8481333.1"/>
    </source>
</evidence>
<sequence>MKKQIFLSAAALAASFVCFSACTEKPGPDPNPPGPGGETEDLVAVESIAIEPETLSLTEGGTYQLKATVSPENADFESILWTSSDESVATVDGTGLVTAVAAGEASITASVSDFEAFCSVVVEAAVVVPDIVFSAVSGSYNSAGQIMNVTLEAADGSSVYLKMNVSGDLSGKYAIDASGEGKTISGSGASEASYYMSPEGEKDYLASGELDIEIPSGDYISISIAGEVTTENGKLASLEAVSVTLPEMKHYELVAGDLFYYGLNDNGTSLFCIYLKDSATVGDGTMTFNTCIYATTPTMEDLENLYLPDGEYVSAPGTYEEFTINDKDSESMKGFWYTLEPEMVTHYLLRGHINVSKAADIYTITGEYLETEYSGVTFTFTGTLIAEDYS</sequence>
<reference evidence="3" key="1">
    <citation type="submission" date="2020-10" db="EMBL/GenBank/DDBJ databases">
        <authorList>
            <person name="Gilroy R."/>
        </authorList>
    </citation>
    <scope>NUCLEOTIDE SEQUENCE</scope>
    <source>
        <strain evidence="3">B3-2255</strain>
    </source>
</reference>
<feature type="signal peptide" evidence="1">
    <location>
        <begin position="1"/>
        <end position="20"/>
    </location>
</feature>
<comment type="caution">
    <text evidence="3">The sequence shown here is derived from an EMBL/GenBank/DDBJ whole genome shotgun (WGS) entry which is preliminary data.</text>
</comment>
<evidence type="ECO:0000256" key="1">
    <source>
        <dbReference type="SAM" id="SignalP"/>
    </source>
</evidence>